<keyword evidence="7" id="KW-0378">Hydrolase</keyword>
<keyword evidence="6" id="KW-0227">DNA damage</keyword>
<evidence type="ECO:0000256" key="4">
    <source>
        <dbReference type="ARBA" id="ARBA00012115"/>
    </source>
</evidence>
<evidence type="ECO:0000313" key="12">
    <source>
        <dbReference type="EMBL" id="CAH2311116.1"/>
    </source>
</evidence>
<reference evidence="12" key="1">
    <citation type="submission" date="2022-03" db="EMBL/GenBank/DDBJ databases">
        <authorList>
            <person name="Alioto T."/>
            <person name="Alioto T."/>
            <person name="Gomez Garrido J."/>
        </authorList>
    </citation>
    <scope>NUCLEOTIDE SEQUENCE</scope>
</reference>
<sequence length="250" mass="28450">MDGRLLILVGLLNDIQVTIANLYAPNTNQYDFLRKALRRVNQLKKGQTLICGDFNCVLDPALDRTGNPGSHLRSTHLGENLLALIYSHGLHDTWRALYPASKDYTFYSKVHDQYSRIDMSLVDTKTLDTLDEVSIAPITWSDHTPLTSSFTTLHPVRGQWRLNKSLIDNAERAAEIRRSLVHYFVDNQYTDTTIVTMRLAHKAVTCGMLIQQSAKMRRQLSEKSVSLLKDLKQAEIQHKASATESRRQEV</sequence>
<dbReference type="GO" id="GO:0046872">
    <property type="term" value="F:metal ion binding"/>
    <property type="evidence" value="ECO:0007669"/>
    <property type="project" value="UniProtKB-KW"/>
</dbReference>
<evidence type="ECO:0000256" key="2">
    <source>
        <dbReference type="ARBA" id="ARBA00001946"/>
    </source>
</evidence>
<dbReference type="InterPro" id="IPR036691">
    <property type="entry name" value="Endo/exonu/phosph_ase_sf"/>
</dbReference>
<accession>A0AAD1WJP8</accession>
<evidence type="ECO:0000256" key="10">
    <source>
        <dbReference type="SAM" id="SignalP"/>
    </source>
</evidence>
<dbReference type="GO" id="GO:0008311">
    <property type="term" value="F:double-stranded DNA 3'-5' DNA exonuclease activity"/>
    <property type="evidence" value="ECO:0007669"/>
    <property type="project" value="UniProtKB-EC"/>
</dbReference>
<dbReference type="GO" id="GO:0008081">
    <property type="term" value="F:phosphoric diester hydrolase activity"/>
    <property type="evidence" value="ECO:0007669"/>
    <property type="project" value="TreeGrafter"/>
</dbReference>
<dbReference type="InterPro" id="IPR004808">
    <property type="entry name" value="AP_endonuc_1"/>
</dbReference>
<keyword evidence="9" id="KW-0234">DNA repair</keyword>
<protein>
    <recommendedName>
        <fullName evidence="4">exodeoxyribonuclease III</fullName>
        <ecNumber evidence="4">3.1.11.2</ecNumber>
    </recommendedName>
</protein>
<evidence type="ECO:0000256" key="8">
    <source>
        <dbReference type="ARBA" id="ARBA00022842"/>
    </source>
</evidence>
<evidence type="ECO:0000256" key="7">
    <source>
        <dbReference type="ARBA" id="ARBA00022801"/>
    </source>
</evidence>
<feature type="chain" id="PRO_5041948187" description="exodeoxyribonuclease III" evidence="10">
    <location>
        <begin position="21"/>
        <end position="250"/>
    </location>
</feature>
<keyword evidence="5" id="KW-0479">Metal-binding</keyword>
<comment type="similarity">
    <text evidence="3">Belongs to the DNA repair enzymes AP/ExoA family.</text>
</comment>
<dbReference type="EC" id="3.1.11.2" evidence="4"/>
<dbReference type="SUPFAM" id="SSF56219">
    <property type="entry name" value="DNase I-like"/>
    <property type="match status" value="1"/>
</dbReference>
<dbReference type="AlphaFoldDB" id="A0AAD1WJP8"/>
<comment type="catalytic activity">
    <reaction evidence="1">
        <text>Exonucleolytic cleavage in the 3'- to 5'-direction to yield nucleoside 5'-phosphates.</text>
        <dbReference type="EC" id="3.1.11.2"/>
    </reaction>
</comment>
<dbReference type="Proteomes" id="UP001295444">
    <property type="component" value="Chromosome 08"/>
</dbReference>
<evidence type="ECO:0000256" key="5">
    <source>
        <dbReference type="ARBA" id="ARBA00022723"/>
    </source>
</evidence>
<evidence type="ECO:0000313" key="13">
    <source>
        <dbReference type="Proteomes" id="UP001295444"/>
    </source>
</evidence>
<dbReference type="GO" id="GO:0003906">
    <property type="term" value="F:DNA-(apurinic or apyrimidinic site) endonuclease activity"/>
    <property type="evidence" value="ECO:0007669"/>
    <property type="project" value="TreeGrafter"/>
</dbReference>
<dbReference type="GO" id="GO:0006284">
    <property type="term" value="P:base-excision repair"/>
    <property type="evidence" value="ECO:0007669"/>
    <property type="project" value="TreeGrafter"/>
</dbReference>
<evidence type="ECO:0000256" key="9">
    <source>
        <dbReference type="ARBA" id="ARBA00023204"/>
    </source>
</evidence>
<keyword evidence="13" id="KW-1185">Reference proteome</keyword>
<keyword evidence="10" id="KW-0732">Signal</keyword>
<comment type="cofactor">
    <cofactor evidence="2">
        <name>Mg(2+)</name>
        <dbReference type="ChEBI" id="CHEBI:18420"/>
    </cofactor>
</comment>
<dbReference type="EMBL" id="OW240919">
    <property type="protein sequence ID" value="CAH2311116.1"/>
    <property type="molecule type" value="Genomic_DNA"/>
</dbReference>
<name>A0AAD1WJP8_PELCU</name>
<feature type="domain" description="Endonuclease/exonuclease/phosphatase" evidence="11">
    <location>
        <begin position="20"/>
        <end position="143"/>
    </location>
</feature>
<evidence type="ECO:0000256" key="3">
    <source>
        <dbReference type="ARBA" id="ARBA00007092"/>
    </source>
</evidence>
<dbReference type="GO" id="GO:0005634">
    <property type="term" value="C:nucleus"/>
    <property type="evidence" value="ECO:0007669"/>
    <property type="project" value="TreeGrafter"/>
</dbReference>
<dbReference type="PANTHER" id="PTHR22748">
    <property type="entry name" value="AP ENDONUCLEASE"/>
    <property type="match status" value="1"/>
</dbReference>
<dbReference type="Gene3D" id="3.60.10.10">
    <property type="entry name" value="Endonuclease/exonuclease/phosphatase"/>
    <property type="match status" value="1"/>
</dbReference>
<evidence type="ECO:0000259" key="11">
    <source>
        <dbReference type="Pfam" id="PF03372"/>
    </source>
</evidence>
<feature type="signal peptide" evidence="10">
    <location>
        <begin position="1"/>
        <end position="20"/>
    </location>
</feature>
<proteinExistence type="inferred from homology"/>
<evidence type="ECO:0000256" key="6">
    <source>
        <dbReference type="ARBA" id="ARBA00022763"/>
    </source>
</evidence>
<organism evidence="12 13">
    <name type="scientific">Pelobates cultripes</name>
    <name type="common">Western spadefoot toad</name>
    <dbReference type="NCBI Taxonomy" id="61616"/>
    <lineage>
        <taxon>Eukaryota</taxon>
        <taxon>Metazoa</taxon>
        <taxon>Chordata</taxon>
        <taxon>Craniata</taxon>
        <taxon>Vertebrata</taxon>
        <taxon>Euteleostomi</taxon>
        <taxon>Amphibia</taxon>
        <taxon>Batrachia</taxon>
        <taxon>Anura</taxon>
        <taxon>Pelobatoidea</taxon>
        <taxon>Pelobatidae</taxon>
        <taxon>Pelobates</taxon>
    </lineage>
</organism>
<dbReference type="InterPro" id="IPR005135">
    <property type="entry name" value="Endo/exonuclease/phosphatase"/>
</dbReference>
<gene>
    <name evidence="12" type="ORF">PECUL_23A033538</name>
</gene>
<evidence type="ECO:0000256" key="1">
    <source>
        <dbReference type="ARBA" id="ARBA00000493"/>
    </source>
</evidence>
<keyword evidence="8" id="KW-0460">Magnesium</keyword>
<dbReference type="PANTHER" id="PTHR22748:SF26">
    <property type="entry name" value="ENDONUCLEASE_EXONUCLEASE_PHOSPHATASE DOMAIN-CONTAINING PROTEIN"/>
    <property type="match status" value="1"/>
</dbReference>
<dbReference type="Pfam" id="PF03372">
    <property type="entry name" value="Exo_endo_phos"/>
    <property type="match status" value="1"/>
</dbReference>